<dbReference type="AlphaFoldDB" id="A0A9I9D1G1"/>
<protein>
    <submittedName>
        <fullName evidence="1">Uncharacterized protein</fullName>
    </submittedName>
</protein>
<accession>A0A9I9D1G1</accession>
<organism evidence="1">
    <name type="scientific">Cucumis melo</name>
    <name type="common">Muskmelon</name>
    <dbReference type="NCBI Taxonomy" id="3656"/>
    <lineage>
        <taxon>Eukaryota</taxon>
        <taxon>Viridiplantae</taxon>
        <taxon>Streptophyta</taxon>
        <taxon>Embryophyta</taxon>
        <taxon>Tracheophyta</taxon>
        <taxon>Spermatophyta</taxon>
        <taxon>Magnoliopsida</taxon>
        <taxon>eudicotyledons</taxon>
        <taxon>Gunneridae</taxon>
        <taxon>Pentapetalae</taxon>
        <taxon>rosids</taxon>
        <taxon>fabids</taxon>
        <taxon>Cucurbitales</taxon>
        <taxon>Cucurbitaceae</taxon>
        <taxon>Benincaseae</taxon>
        <taxon>Cucumis</taxon>
    </lineage>
</organism>
<dbReference type="EnsemblPlants" id="MELO3C011568.2.1">
    <property type="protein sequence ID" value="MELO3C011568.2.1"/>
    <property type="gene ID" value="MELO3C011568.2"/>
</dbReference>
<reference evidence="1" key="1">
    <citation type="submission" date="2023-03" db="UniProtKB">
        <authorList>
            <consortium name="EnsemblPlants"/>
        </authorList>
    </citation>
    <scope>IDENTIFICATION</scope>
</reference>
<sequence>MEVGSVFDVRVVGAAFDVQGGNFSLTDAGEEAEDNSSVKNSRWCGEYVLSKRKRGEEGFVRTAGICDDGNILWRSV</sequence>
<evidence type="ECO:0000313" key="1">
    <source>
        <dbReference type="EnsemblPlants" id="MELO3C011568.2.1"/>
    </source>
</evidence>
<dbReference type="Gramene" id="MELO3C011568.2.1">
    <property type="protein sequence ID" value="MELO3C011568.2.1"/>
    <property type="gene ID" value="MELO3C011568.2"/>
</dbReference>
<proteinExistence type="predicted"/>
<name>A0A9I9D1G1_CUCME</name>